<reference evidence="4" key="1">
    <citation type="submission" date="2024-02" db="UniProtKB">
        <authorList>
            <consortium name="WormBaseParasite"/>
        </authorList>
    </citation>
    <scope>IDENTIFICATION</scope>
</reference>
<evidence type="ECO:0000259" key="2">
    <source>
        <dbReference type="SMART" id="SM00849"/>
    </source>
</evidence>
<evidence type="ECO:0000256" key="1">
    <source>
        <dbReference type="SAM" id="SignalP"/>
    </source>
</evidence>
<evidence type="ECO:0000313" key="3">
    <source>
        <dbReference type="Proteomes" id="UP000887575"/>
    </source>
</evidence>
<dbReference type="Gene3D" id="3.60.15.10">
    <property type="entry name" value="Ribonuclease Z/Hydroxyacylglutathione hydrolase-like"/>
    <property type="match status" value="1"/>
</dbReference>
<protein>
    <recommendedName>
        <fullName evidence="2">Metallo-beta-lactamase domain-containing protein</fullName>
    </recommendedName>
</protein>
<name>A0AAF3ECA9_9BILA</name>
<feature type="domain" description="Metallo-beta-lactamase" evidence="2">
    <location>
        <begin position="44"/>
        <end position="214"/>
    </location>
</feature>
<dbReference type="SMART" id="SM00849">
    <property type="entry name" value="Lactamase_B"/>
    <property type="match status" value="1"/>
</dbReference>
<evidence type="ECO:0000313" key="4">
    <source>
        <dbReference type="WBParaSite" id="MBELARI_LOCUS11597"/>
    </source>
</evidence>
<dbReference type="Pfam" id="PF00753">
    <property type="entry name" value="Lactamase_B"/>
    <property type="match status" value="1"/>
</dbReference>
<keyword evidence="1" id="KW-0732">Signal</keyword>
<sequence>MESKILCFILLGIVGYANGQNVPTNVTQIVLGSMMMIQNGFDYVGSVSLVRDQGVNIIVDTPASLDNRNRDLMLRGIQQAGLTPASINYLVTTHGHPDHFGQDHLFPNARRVMTVFNGTGSSYLYTSLFNDKDIKTMSTNTEVWSTPGHTGQDISLIVKNTVCCGTVAIVGDLIWNAQDVLNSTVSMNAAMNRALARLSRNRVLCASDWIVPGHGPMFRVTDQMKQIALCQGRLSSSG</sequence>
<dbReference type="WBParaSite" id="MBELARI_LOCUS11597">
    <property type="protein sequence ID" value="MBELARI_LOCUS11597"/>
    <property type="gene ID" value="MBELARI_LOCUS11597"/>
</dbReference>
<dbReference type="AlphaFoldDB" id="A0AAF3ECA9"/>
<dbReference type="InterPro" id="IPR001279">
    <property type="entry name" value="Metallo-B-lactamas"/>
</dbReference>
<dbReference type="CDD" id="cd07711">
    <property type="entry name" value="MBLAC1-like_MBL-fold"/>
    <property type="match status" value="1"/>
</dbReference>
<keyword evidence="3" id="KW-1185">Reference proteome</keyword>
<dbReference type="InterPro" id="IPR039344">
    <property type="entry name" value="MBLAC1"/>
</dbReference>
<accession>A0AAF3ECA9</accession>
<feature type="chain" id="PRO_5042270767" description="Metallo-beta-lactamase domain-containing protein" evidence="1">
    <location>
        <begin position="20"/>
        <end position="238"/>
    </location>
</feature>
<organism evidence="3 4">
    <name type="scientific">Mesorhabditis belari</name>
    <dbReference type="NCBI Taxonomy" id="2138241"/>
    <lineage>
        <taxon>Eukaryota</taxon>
        <taxon>Metazoa</taxon>
        <taxon>Ecdysozoa</taxon>
        <taxon>Nematoda</taxon>
        <taxon>Chromadorea</taxon>
        <taxon>Rhabditida</taxon>
        <taxon>Rhabditina</taxon>
        <taxon>Rhabditomorpha</taxon>
        <taxon>Rhabditoidea</taxon>
        <taxon>Rhabditidae</taxon>
        <taxon>Mesorhabditinae</taxon>
        <taxon>Mesorhabditis</taxon>
    </lineage>
</organism>
<dbReference type="InterPro" id="IPR036866">
    <property type="entry name" value="RibonucZ/Hydroxyglut_hydro"/>
</dbReference>
<dbReference type="PANTHER" id="PTHR23200">
    <property type="entry name" value="METALLO-BETA-LACTAMASE DOMAIN-CONTAINING PROTEIN 1"/>
    <property type="match status" value="1"/>
</dbReference>
<dbReference type="SUPFAM" id="SSF56281">
    <property type="entry name" value="Metallo-hydrolase/oxidoreductase"/>
    <property type="match status" value="1"/>
</dbReference>
<feature type="signal peptide" evidence="1">
    <location>
        <begin position="1"/>
        <end position="19"/>
    </location>
</feature>
<proteinExistence type="predicted"/>
<dbReference type="Proteomes" id="UP000887575">
    <property type="component" value="Unassembled WGS sequence"/>
</dbReference>
<dbReference type="PANTHER" id="PTHR23200:SF39">
    <property type="entry name" value="PROTEIN CBG14679"/>
    <property type="match status" value="1"/>
</dbReference>